<organism evidence="2 3">
    <name type="scientific">Furculomyces boomerangus</name>
    <dbReference type="NCBI Taxonomy" id="61424"/>
    <lineage>
        <taxon>Eukaryota</taxon>
        <taxon>Fungi</taxon>
        <taxon>Fungi incertae sedis</taxon>
        <taxon>Zoopagomycota</taxon>
        <taxon>Kickxellomycotina</taxon>
        <taxon>Harpellomycetes</taxon>
        <taxon>Harpellales</taxon>
        <taxon>Harpellaceae</taxon>
        <taxon>Furculomyces</taxon>
    </lineage>
</organism>
<dbReference type="PANTHER" id="PTHR46689:SF1">
    <property type="entry name" value="PHOD-LIKE PHOSPHATASE DOMAIN-CONTAINING PROTEIN"/>
    <property type="match status" value="1"/>
</dbReference>
<accession>A0A2T9YL73</accession>
<feature type="domain" description="PhoD-like phosphatase" evidence="1">
    <location>
        <begin position="174"/>
        <end position="437"/>
    </location>
</feature>
<dbReference type="PANTHER" id="PTHR46689">
    <property type="entry name" value="MEMBRANE PROTEIN, PUTATIVE-RELATED"/>
    <property type="match status" value="1"/>
</dbReference>
<reference evidence="2 3" key="1">
    <citation type="journal article" date="2018" name="MBio">
        <title>Comparative Genomics Reveals the Core Gene Toolbox for the Fungus-Insect Symbiosis.</title>
        <authorList>
            <person name="Wang Y."/>
            <person name="Stata M."/>
            <person name="Wang W."/>
            <person name="Stajich J.E."/>
            <person name="White M.M."/>
            <person name="Moncalvo J.M."/>
        </authorList>
    </citation>
    <scope>NUCLEOTIDE SEQUENCE [LARGE SCALE GENOMIC DNA]</scope>
    <source>
        <strain evidence="2 3">AUS-77-4</strain>
    </source>
</reference>
<evidence type="ECO:0000313" key="2">
    <source>
        <dbReference type="EMBL" id="PVU93087.1"/>
    </source>
</evidence>
<evidence type="ECO:0000313" key="3">
    <source>
        <dbReference type="Proteomes" id="UP000245699"/>
    </source>
</evidence>
<feature type="domain" description="PhoD-like phosphatase" evidence="1">
    <location>
        <begin position="445"/>
        <end position="622"/>
    </location>
</feature>
<dbReference type="STRING" id="61424.A0A2T9YL73"/>
<dbReference type="EMBL" id="MBFT01000336">
    <property type="protein sequence ID" value="PVU93087.1"/>
    <property type="molecule type" value="Genomic_DNA"/>
</dbReference>
<dbReference type="CDD" id="cd07389">
    <property type="entry name" value="MPP_PhoD"/>
    <property type="match status" value="1"/>
</dbReference>
<dbReference type="Gene3D" id="3.60.21.70">
    <property type="entry name" value="PhoD-like phosphatase"/>
    <property type="match status" value="1"/>
</dbReference>
<comment type="caution">
    <text evidence="2">The sequence shown here is derived from an EMBL/GenBank/DDBJ whole genome shotgun (WGS) entry which is preliminary data.</text>
</comment>
<dbReference type="OrthoDB" id="2419400at2759"/>
<name>A0A2T9YL73_9FUNG</name>
<dbReference type="AlphaFoldDB" id="A0A2T9YL73"/>
<evidence type="ECO:0000259" key="1">
    <source>
        <dbReference type="Pfam" id="PF19050"/>
    </source>
</evidence>
<dbReference type="InterPro" id="IPR038607">
    <property type="entry name" value="PhoD-like_sf"/>
</dbReference>
<dbReference type="GO" id="GO:0016020">
    <property type="term" value="C:membrane"/>
    <property type="evidence" value="ECO:0007669"/>
    <property type="project" value="TreeGrafter"/>
</dbReference>
<dbReference type="Pfam" id="PF19050">
    <property type="entry name" value="PhoD_2"/>
    <property type="match status" value="2"/>
</dbReference>
<dbReference type="InterPro" id="IPR018946">
    <property type="entry name" value="PhoD-like_MPP"/>
</dbReference>
<gene>
    <name evidence="2" type="ORF">BB559_003447</name>
</gene>
<proteinExistence type="predicted"/>
<dbReference type="InterPro" id="IPR043904">
    <property type="entry name" value="PhoD_2-like"/>
</dbReference>
<keyword evidence="3" id="KW-1185">Reference proteome</keyword>
<sequence length="631" mass="72745">MDFPILNKDQVDKEQSYTSEGLTFQGADLIADDSNTQNIPNAYRSSAVQGNVLPENSTNTQGTPPYDSYNYYSYFDDRGCPLRKMRQDDILGPTIMFVNTDLQTAEWVGSVMLLVPGFYTSPVVTFNDGFMQYYGQPTIIGSFEKSIFYRYDIRIPLDINIEKNVKYQINDVPTQYNFTIPSQTGNWRWNFWTCNGWSLNVKDEEKQKLGGNDVLWEDLLEKHKIAPFHVMLGGGDQLYCDLFWKYPVWNDWLDISSHEMRKSAPFTAEMENFIDRFYFLHYILNYFYTSKFTEAMTTIPFSFVIDDHDIFDGWGSYPDYLHNSCVYQGIKKYAFKYWLLFQAHTNHDLSRQHGYFGYQGYSWLKQFGPNTAILGTDTRFERTMEYVISPETTNVTMHKLHNLPVTVKHLQVITGVPVAYPRLTIVEGAFTFLTKSKATKLSIFQKDGAFSSICNAFGEPELLDDLNDHWTADIHLKERNELILRLQEVSKMKSMRVTFVAGDVHCAGAGRFASQHPHIAPENDYRLMPQIISSAIMNVPPPNAVIRMCHYSAKKYEVDRNTNEMMYELFKTDVNGKSPPNNNKKLLGRRNYSSFSEDPLSGSIFANIHVQNENNVGSVSYQITIIPLHCN</sequence>
<dbReference type="Proteomes" id="UP000245699">
    <property type="component" value="Unassembled WGS sequence"/>
</dbReference>
<protein>
    <recommendedName>
        <fullName evidence="1">PhoD-like phosphatase domain-containing protein</fullName>
    </recommendedName>
</protein>